<evidence type="ECO:0000313" key="2">
    <source>
        <dbReference type="Proteomes" id="UP001336020"/>
    </source>
</evidence>
<dbReference type="Proteomes" id="UP001336020">
    <property type="component" value="Unassembled WGS sequence"/>
</dbReference>
<sequence length="54" mass="5761">MAPNILRGSPVRAVAHRITLGAELVNGAQAEKLGIMHSATSKTRGVRWPIVSQL</sequence>
<gene>
    <name evidence="1" type="ORF">Q7514_12600</name>
</gene>
<keyword evidence="2" id="KW-1185">Reference proteome</keyword>
<organism evidence="1 2">
    <name type="scientific">Rhodococcus artemisiae</name>
    <dbReference type="NCBI Taxonomy" id="714159"/>
    <lineage>
        <taxon>Bacteria</taxon>
        <taxon>Bacillati</taxon>
        <taxon>Actinomycetota</taxon>
        <taxon>Actinomycetes</taxon>
        <taxon>Mycobacteriales</taxon>
        <taxon>Nocardiaceae</taxon>
        <taxon>Rhodococcus</taxon>
    </lineage>
</organism>
<dbReference type="RefSeq" id="WP_330133610.1">
    <property type="nucleotide sequence ID" value="NZ_JAUTXY010000005.1"/>
</dbReference>
<accession>A0ABU7L9Y5</accession>
<protein>
    <submittedName>
        <fullName evidence="1">Uncharacterized protein</fullName>
    </submittedName>
</protein>
<name>A0ABU7L9Y5_9NOCA</name>
<dbReference type="EMBL" id="JAUTXY010000005">
    <property type="protein sequence ID" value="MEE2058361.1"/>
    <property type="molecule type" value="Genomic_DNA"/>
</dbReference>
<proteinExistence type="predicted"/>
<comment type="caution">
    <text evidence="1">The sequence shown here is derived from an EMBL/GenBank/DDBJ whole genome shotgun (WGS) entry which is preliminary data.</text>
</comment>
<reference evidence="1 2" key="1">
    <citation type="submission" date="2023-07" db="EMBL/GenBank/DDBJ databases">
        <authorList>
            <person name="Girao M."/>
            <person name="Carvalho M.F."/>
        </authorList>
    </citation>
    <scope>NUCLEOTIDE SEQUENCE [LARGE SCALE GENOMIC DNA]</scope>
    <source>
        <strain evidence="1 2">YIM65754</strain>
    </source>
</reference>
<evidence type="ECO:0000313" key="1">
    <source>
        <dbReference type="EMBL" id="MEE2058361.1"/>
    </source>
</evidence>